<gene>
    <name evidence="1" type="ORF">G3M58_91655</name>
</gene>
<dbReference type="AlphaFoldDB" id="A0A6G3XYP3"/>
<organism evidence="1">
    <name type="scientific">Streptomyces sp. SID7499</name>
    <dbReference type="NCBI Taxonomy" id="2706086"/>
    <lineage>
        <taxon>Bacteria</taxon>
        <taxon>Bacillati</taxon>
        <taxon>Actinomycetota</taxon>
        <taxon>Actinomycetes</taxon>
        <taxon>Kitasatosporales</taxon>
        <taxon>Streptomycetaceae</taxon>
        <taxon>Streptomyces</taxon>
    </lineage>
</organism>
<dbReference type="Gene3D" id="3.40.720.10">
    <property type="entry name" value="Alkaline Phosphatase, subunit A"/>
    <property type="match status" value="1"/>
</dbReference>
<protein>
    <submittedName>
        <fullName evidence="1">Alkaline phosphatase family protein</fullName>
    </submittedName>
</protein>
<dbReference type="SUPFAM" id="SSF53649">
    <property type="entry name" value="Alkaline phosphatase-like"/>
    <property type="match status" value="1"/>
</dbReference>
<dbReference type="InterPro" id="IPR002591">
    <property type="entry name" value="Phosphodiest/P_Trfase"/>
</dbReference>
<comment type="caution">
    <text evidence="1">The sequence shown here is derived from an EMBL/GenBank/DDBJ whole genome shotgun (WGS) entry which is preliminary data.</text>
</comment>
<evidence type="ECO:0000313" key="1">
    <source>
        <dbReference type="EMBL" id="NEE22702.1"/>
    </source>
</evidence>
<proteinExistence type="predicted"/>
<sequence length="149" mass="15791">MAQPAWQDPVPLSLDTAPVPEYGSGSLADLLPTLVAGQEVPGFTATIPELTPADRNCVFLIDGLGWEQIKAHLDEAPFLHSLLPTSRGGTGRPLTAGFPSTTATSLASVGTGLPPGEHGLPGYTARNPETGELMNQLRWKPWTAPKVWQ</sequence>
<dbReference type="InterPro" id="IPR017850">
    <property type="entry name" value="Alkaline_phosphatase_core_sf"/>
</dbReference>
<dbReference type="EMBL" id="JAAGMN010009865">
    <property type="protein sequence ID" value="NEE22702.1"/>
    <property type="molecule type" value="Genomic_DNA"/>
</dbReference>
<accession>A0A6G3XYP3</accession>
<name>A0A6G3XYP3_9ACTN</name>
<reference evidence="1" key="1">
    <citation type="submission" date="2020-01" db="EMBL/GenBank/DDBJ databases">
        <title>Insect and environment-associated Actinomycetes.</title>
        <authorList>
            <person name="Currrie C."/>
            <person name="Chevrette M."/>
            <person name="Carlson C."/>
            <person name="Stubbendieck R."/>
            <person name="Wendt-Pienkowski E."/>
        </authorList>
    </citation>
    <scope>NUCLEOTIDE SEQUENCE</scope>
    <source>
        <strain evidence="1">SID7499</strain>
    </source>
</reference>
<feature type="non-terminal residue" evidence="1">
    <location>
        <position position="149"/>
    </location>
</feature>
<dbReference type="Pfam" id="PF01663">
    <property type="entry name" value="Phosphodiest"/>
    <property type="match status" value="1"/>
</dbReference>